<reference evidence="3" key="1">
    <citation type="submission" date="2019-07" db="EMBL/GenBank/DDBJ databases">
        <title>Genomic Encyclopedia of Type Strains, Phase IV (KMG-IV): sequencing the most valuable type-strain genomes for metagenomic binning, comparative biology and taxonomic classification.</title>
        <authorList>
            <person name="Goeker M."/>
        </authorList>
    </citation>
    <scope>NUCLEOTIDE SEQUENCE</scope>
    <source>
        <strain evidence="3">DSM 44596</strain>
    </source>
</reference>
<proteinExistence type="inferred from homology"/>
<dbReference type="EMBL" id="VNIQ01000006">
    <property type="protein sequence ID" value="TYQ02327.1"/>
    <property type="molecule type" value="Genomic_DNA"/>
</dbReference>
<dbReference type="InterPro" id="IPR013538">
    <property type="entry name" value="ASHA1/2-like_C"/>
</dbReference>
<dbReference type="SUPFAM" id="SSF55961">
    <property type="entry name" value="Bet v1-like"/>
    <property type="match status" value="1"/>
</dbReference>
<evidence type="ECO:0000259" key="2">
    <source>
        <dbReference type="Pfam" id="PF08327"/>
    </source>
</evidence>
<dbReference type="AlphaFoldDB" id="A0A652YL86"/>
<accession>A0A652YL86</accession>
<protein>
    <submittedName>
        <fullName evidence="3">Uncharacterized protein YndB with AHSA1/START domain</fullName>
    </submittedName>
</protein>
<dbReference type="CDD" id="cd08899">
    <property type="entry name" value="SRPBCC_CalC_Aha1-like_6"/>
    <property type="match status" value="1"/>
</dbReference>
<gene>
    <name evidence="3" type="ORF">FNL38_106146</name>
</gene>
<evidence type="ECO:0000313" key="3">
    <source>
        <dbReference type="EMBL" id="TYQ02327.1"/>
    </source>
</evidence>
<dbReference type="Pfam" id="PF08327">
    <property type="entry name" value="AHSA1"/>
    <property type="match status" value="1"/>
</dbReference>
<evidence type="ECO:0000256" key="1">
    <source>
        <dbReference type="ARBA" id="ARBA00006817"/>
    </source>
</evidence>
<dbReference type="InterPro" id="IPR023393">
    <property type="entry name" value="START-like_dom_sf"/>
</dbReference>
<comment type="similarity">
    <text evidence="1">Belongs to the AHA1 family.</text>
</comment>
<organism evidence="3">
    <name type="scientific">Nocardia globerula</name>
    <dbReference type="NCBI Taxonomy" id="1818"/>
    <lineage>
        <taxon>Bacteria</taxon>
        <taxon>Bacillati</taxon>
        <taxon>Actinomycetota</taxon>
        <taxon>Actinomycetes</taxon>
        <taxon>Mycobacteriales</taxon>
        <taxon>Nocardiaceae</taxon>
        <taxon>Nocardia</taxon>
    </lineage>
</organism>
<feature type="domain" description="Activator of Hsp90 ATPase homologue 1/2-like C-terminal" evidence="2">
    <location>
        <begin position="33"/>
        <end position="146"/>
    </location>
</feature>
<comment type="caution">
    <text evidence="3">The sequence shown here is derived from an EMBL/GenBank/DDBJ whole genome shotgun (WGS) entry which is preliminary data.</text>
</comment>
<sequence length="183" mass="20111">MSAQQYQPSALSDVTVTVDGDDTVVTFPRTLPYPVDQVWAAVTDPEMLAQWTPYTADRNLGSVGEVVIAMLSEEGDPEMSFPASVRVVDEARRLEHEWGPDELIWELTPVEGGTRVVLTQRSRAEGMASALAAGWHLCFDVLDGLLAGSPFGPIVGAKAREYGWDDLNSRYARQLGIEESEVW</sequence>
<dbReference type="Gene3D" id="3.30.530.20">
    <property type="match status" value="1"/>
</dbReference>
<name>A0A652YL86_NOCGL</name>